<proteinExistence type="predicted"/>
<dbReference type="InterPro" id="IPR051681">
    <property type="entry name" value="Ser/Thr_Kinases-Pseudokinases"/>
</dbReference>
<dbReference type="AlphaFoldDB" id="A0A8H5CUB3"/>
<dbReference type="Proteomes" id="UP000559027">
    <property type="component" value="Unassembled WGS sequence"/>
</dbReference>
<dbReference type="InterPro" id="IPR000719">
    <property type="entry name" value="Prot_kinase_dom"/>
</dbReference>
<name>A0A8H5CUB3_9AGAR</name>
<dbReference type="Pfam" id="PF07714">
    <property type="entry name" value="PK_Tyr_Ser-Thr"/>
    <property type="match status" value="1"/>
</dbReference>
<organism evidence="2 3">
    <name type="scientific">Leucocoprinus leucothites</name>
    <dbReference type="NCBI Taxonomy" id="201217"/>
    <lineage>
        <taxon>Eukaryota</taxon>
        <taxon>Fungi</taxon>
        <taxon>Dikarya</taxon>
        <taxon>Basidiomycota</taxon>
        <taxon>Agaricomycotina</taxon>
        <taxon>Agaricomycetes</taxon>
        <taxon>Agaricomycetidae</taxon>
        <taxon>Agaricales</taxon>
        <taxon>Agaricineae</taxon>
        <taxon>Agaricaceae</taxon>
        <taxon>Leucocoprinus</taxon>
    </lineage>
</organism>
<dbReference type="PROSITE" id="PS00109">
    <property type="entry name" value="PROTEIN_KINASE_TYR"/>
    <property type="match status" value="1"/>
</dbReference>
<feature type="domain" description="Protein kinase" evidence="1">
    <location>
        <begin position="35"/>
        <end position="300"/>
    </location>
</feature>
<dbReference type="GO" id="GO:0004674">
    <property type="term" value="F:protein serine/threonine kinase activity"/>
    <property type="evidence" value="ECO:0007669"/>
    <property type="project" value="TreeGrafter"/>
</dbReference>
<accession>A0A8H5CUB3</accession>
<dbReference type="GO" id="GO:0005524">
    <property type="term" value="F:ATP binding"/>
    <property type="evidence" value="ECO:0007669"/>
    <property type="project" value="InterPro"/>
</dbReference>
<evidence type="ECO:0000313" key="2">
    <source>
        <dbReference type="EMBL" id="KAF5347748.1"/>
    </source>
</evidence>
<dbReference type="OrthoDB" id="538607at2759"/>
<dbReference type="SUPFAM" id="SSF56112">
    <property type="entry name" value="Protein kinase-like (PK-like)"/>
    <property type="match status" value="1"/>
</dbReference>
<keyword evidence="3" id="KW-1185">Reference proteome</keyword>
<evidence type="ECO:0000313" key="3">
    <source>
        <dbReference type="Proteomes" id="UP000559027"/>
    </source>
</evidence>
<evidence type="ECO:0000259" key="1">
    <source>
        <dbReference type="PROSITE" id="PS50011"/>
    </source>
</evidence>
<reference evidence="2 3" key="1">
    <citation type="journal article" date="2020" name="ISME J.">
        <title>Uncovering the hidden diversity of litter-decomposition mechanisms in mushroom-forming fungi.</title>
        <authorList>
            <person name="Floudas D."/>
            <person name="Bentzer J."/>
            <person name="Ahren D."/>
            <person name="Johansson T."/>
            <person name="Persson P."/>
            <person name="Tunlid A."/>
        </authorList>
    </citation>
    <scope>NUCLEOTIDE SEQUENCE [LARGE SCALE GENOMIC DNA]</scope>
    <source>
        <strain evidence="2 3">CBS 146.42</strain>
    </source>
</reference>
<gene>
    <name evidence="2" type="ORF">D9756_010229</name>
</gene>
<dbReference type="InterPro" id="IPR008266">
    <property type="entry name" value="Tyr_kinase_AS"/>
</dbReference>
<dbReference type="PANTHER" id="PTHR44329">
    <property type="entry name" value="SERINE/THREONINE-PROTEIN KINASE TNNI3K-RELATED"/>
    <property type="match status" value="1"/>
</dbReference>
<sequence>MNPRGGMADEPSMEEIGHVEGKGATAPHDHSRVEKIDEAYFAYGDHADVYKGRLDGKKIVVIKQLRGVNSNKIGIRDDLRSRLQIEFSTNWQRLNHPNVCRVHLIVNDFGFLPALVLDYFPKGSLIKHIVKNTPPDEQRLRWVLEIAEGLAHLHSFEVYHGDLRCANVFLNGSNQAVIADYAIAQYFSNSDFTSAKSTGTVRWTGPEVISIPPDPNSSKEKLDIFAFGMTMLEIFSGEAPYNGKSDTGAIFAIAKGEPPKLPERMSNDDDLKMLFEACTCKNPGERPFANEISSFFSPYLSLCRPKAFFKESSSIWVLGFSKFVHDLPCSHDYMPPLKWDQPSAFNSLPARSAMAQAGYLFGSAKTLVSSATLDCYDNFPPAQLERYLHL</sequence>
<dbReference type="InterPro" id="IPR001245">
    <property type="entry name" value="Ser-Thr/Tyr_kinase_cat_dom"/>
</dbReference>
<protein>
    <recommendedName>
        <fullName evidence="1">Protein kinase domain-containing protein</fullName>
    </recommendedName>
</protein>
<comment type="caution">
    <text evidence="2">The sequence shown here is derived from an EMBL/GenBank/DDBJ whole genome shotgun (WGS) entry which is preliminary data.</text>
</comment>
<dbReference type="Gene3D" id="1.10.510.10">
    <property type="entry name" value="Transferase(Phosphotransferase) domain 1"/>
    <property type="match status" value="1"/>
</dbReference>
<dbReference type="InterPro" id="IPR011009">
    <property type="entry name" value="Kinase-like_dom_sf"/>
</dbReference>
<dbReference type="PROSITE" id="PS50011">
    <property type="entry name" value="PROTEIN_KINASE_DOM"/>
    <property type="match status" value="1"/>
</dbReference>
<dbReference type="EMBL" id="JAACJO010000023">
    <property type="protein sequence ID" value="KAF5347748.1"/>
    <property type="molecule type" value="Genomic_DNA"/>
</dbReference>